<evidence type="ECO:0000256" key="2">
    <source>
        <dbReference type="ARBA" id="ARBA00022821"/>
    </source>
</evidence>
<keyword evidence="2" id="KW-0611">Plant defense</keyword>
<dbReference type="Proteomes" id="UP000324897">
    <property type="component" value="Chromosome 4"/>
</dbReference>
<dbReference type="Gene3D" id="1.10.8.430">
    <property type="entry name" value="Helical domain of apoptotic protease-activating factors"/>
    <property type="match status" value="1"/>
</dbReference>
<evidence type="ECO:0000259" key="3">
    <source>
        <dbReference type="Pfam" id="PF23559"/>
    </source>
</evidence>
<dbReference type="GO" id="GO:0098542">
    <property type="term" value="P:defense response to other organism"/>
    <property type="evidence" value="ECO:0007669"/>
    <property type="project" value="TreeGrafter"/>
</dbReference>
<dbReference type="OrthoDB" id="266138at2759"/>
<organism evidence="5 6">
    <name type="scientific">Eragrostis curvula</name>
    <name type="common">weeping love grass</name>
    <dbReference type="NCBI Taxonomy" id="38414"/>
    <lineage>
        <taxon>Eukaryota</taxon>
        <taxon>Viridiplantae</taxon>
        <taxon>Streptophyta</taxon>
        <taxon>Embryophyta</taxon>
        <taxon>Tracheophyta</taxon>
        <taxon>Spermatophyta</taxon>
        <taxon>Magnoliopsida</taxon>
        <taxon>Liliopsida</taxon>
        <taxon>Poales</taxon>
        <taxon>Poaceae</taxon>
        <taxon>PACMAD clade</taxon>
        <taxon>Chloridoideae</taxon>
        <taxon>Eragrostideae</taxon>
        <taxon>Eragrostidinae</taxon>
        <taxon>Eragrostis</taxon>
    </lineage>
</organism>
<gene>
    <name evidence="5" type="ORF">EJB05_15319</name>
</gene>
<evidence type="ECO:0000259" key="4">
    <source>
        <dbReference type="Pfam" id="PF23598"/>
    </source>
</evidence>
<dbReference type="SUPFAM" id="SSF52540">
    <property type="entry name" value="P-loop containing nucleoside triphosphate hydrolases"/>
    <property type="match status" value="1"/>
</dbReference>
<dbReference type="InterPro" id="IPR058922">
    <property type="entry name" value="WHD_DRP"/>
</dbReference>
<dbReference type="InterPro" id="IPR032675">
    <property type="entry name" value="LRR_dom_sf"/>
</dbReference>
<dbReference type="EMBL" id="RWGY01000007">
    <property type="protein sequence ID" value="TVU41771.1"/>
    <property type="molecule type" value="Genomic_DNA"/>
</dbReference>
<dbReference type="Gene3D" id="3.80.10.10">
    <property type="entry name" value="Ribonuclease Inhibitor"/>
    <property type="match status" value="1"/>
</dbReference>
<reference evidence="5 6" key="1">
    <citation type="journal article" date="2019" name="Sci. Rep.">
        <title>A high-quality genome of Eragrostis curvula grass provides insights into Poaceae evolution and supports new strategies to enhance forage quality.</title>
        <authorList>
            <person name="Carballo J."/>
            <person name="Santos B.A.C.M."/>
            <person name="Zappacosta D."/>
            <person name="Garbus I."/>
            <person name="Selva J.P."/>
            <person name="Gallo C.A."/>
            <person name="Diaz A."/>
            <person name="Albertini E."/>
            <person name="Caccamo M."/>
            <person name="Echenique V."/>
        </authorList>
    </citation>
    <scope>NUCLEOTIDE SEQUENCE [LARGE SCALE GENOMIC DNA]</scope>
    <source>
        <strain evidence="6">cv. Victoria</strain>
        <tissue evidence="5">Leaf</tissue>
    </source>
</reference>
<dbReference type="InterPro" id="IPR027417">
    <property type="entry name" value="P-loop_NTPase"/>
</dbReference>
<feature type="non-terminal residue" evidence="5">
    <location>
        <position position="1"/>
    </location>
</feature>
<dbReference type="InterPro" id="IPR044974">
    <property type="entry name" value="Disease_R_plants"/>
</dbReference>
<evidence type="ECO:0000313" key="5">
    <source>
        <dbReference type="EMBL" id="TVU41771.1"/>
    </source>
</evidence>
<evidence type="ECO:0000256" key="1">
    <source>
        <dbReference type="ARBA" id="ARBA00022737"/>
    </source>
</evidence>
<evidence type="ECO:0008006" key="7">
    <source>
        <dbReference type="Google" id="ProtNLM"/>
    </source>
</evidence>
<name>A0A5J9W1E0_9POAL</name>
<protein>
    <recommendedName>
        <fullName evidence="7">NB-ARC domain-containing protein</fullName>
    </recommendedName>
</protein>
<dbReference type="InterPro" id="IPR042197">
    <property type="entry name" value="Apaf_helical"/>
</dbReference>
<dbReference type="InterPro" id="IPR055414">
    <property type="entry name" value="LRR_R13L4/SHOC2-like"/>
</dbReference>
<dbReference type="SUPFAM" id="SSF52047">
    <property type="entry name" value="RNI-like"/>
    <property type="match status" value="1"/>
</dbReference>
<dbReference type="PANTHER" id="PTHR23155:SF1005">
    <property type="entry name" value="OS07G0197300 PROTEIN"/>
    <property type="match status" value="1"/>
</dbReference>
<sequence length="546" mass="61847">MDASYPRELEDVMHDILEKCGGLPLAIVSIASVLSGYTSPGSREKWETLGKSIRCEMDNNPTIEEGLILEKQGFTLMEVAESYLDELVRRNMIEPVRASDIGKAESYRVSGMILELMVSKAQEANFVSLLGRQYTGMLYDRVRRLSIHSSVENLADSPIKKQTAKRDSNVRVNVRHVRSLSVFVAHGDKLLDRLHNFILLRVLDLANCEVLTNGHLDCVCRMYLLKFLSVKGTNISKMPPEVGKLEDLQMFDVRDTCLPGLPETVTKLHKVENLKFSNRHGWHTMWRLPRGLKKMKELREVAGAVLGNDIQVARELGELEQLQQLDIYINSSPEPSKEVLREFANSLSKAYSLRHLNLGATGYGQVGVLNFLHDLTAPPPLLRYIRISGCIDGGLPGWIMSLTYLVEFHMAWGGIVGDQLYDVLSWLPHLETIGVERKCYNDNELVARAYHEFPSLVNLNVTSDAPLPKVFKFEERSMPKLETLLVNFADKEEKSIVGIEHLHSLKEVKLTGKKDNRALNHALEELNVENQRRSSSSQFRVVVRYE</sequence>
<dbReference type="AlphaFoldDB" id="A0A5J9W1E0"/>
<dbReference type="PANTHER" id="PTHR23155">
    <property type="entry name" value="DISEASE RESISTANCE PROTEIN RP"/>
    <property type="match status" value="1"/>
</dbReference>
<dbReference type="Gramene" id="TVU41771">
    <property type="protein sequence ID" value="TVU41771"/>
    <property type="gene ID" value="EJB05_15319"/>
</dbReference>
<feature type="domain" description="Disease resistance R13L4/SHOC-2-like LRR" evidence="4">
    <location>
        <begin position="176"/>
        <end position="516"/>
    </location>
</feature>
<dbReference type="Pfam" id="PF23598">
    <property type="entry name" value="LRR_14"/>
    <property type="match status" value="1"/>
</dbReference>
<feature type="domain" description="Disease resistance protein winged helix" evidence="3">
    <location>
        <begin position="64"/>
        <end position="116"/>
    </location>
</feature>
<keyword evidence="1" id="KW-0677">Repeat</keyword>
<keyword evidence="6" id="KW-1185">Reference proteome</keyword>
<evidence type="ECO:0000313" key="6">
    <source>
        <dbReference type="Proteomes" id="UP000324897"/>
    </source>
</evidence>
<comment type="caution">
    <text evidence="5">The sequence shown here is derived from an EMBL/GenBank/DDBJ whole genome shotgun (WGS) entry which is preliminary data.</text>
</comment>
<proteinExistence type="predicted"/>
<accession>A0A5J9W1E0</accession>
<dbReference type="Pfam" id="PF23559">
    <property type="entry name" value="WHD_DRP"/>
    <property type="match status" value="1"/>
</dbReference>